<evidence type="ECO:0000256" key="4">
    <source>
        <dbReference type="ARBA" id="ARBA00022840"/>
    </source>
</evidence>
<keyword evidence="4" id="KW-0067">ATP-binding</keyword>
<reference evidence="7" key="2">
    <citation type="submission" date="2020-09" db="EMBL/GenBank/DDBJ databases">
        <authorList>
            <person name="Sun Q."/>
            <person name="Zhou Y."/>
        </authorList>
    </citation>
    <scope>NUCLEOTIDE SEQUENCE</scope>
    <source>
        <strain evidence="7">CGMCC 1.12987</strain>
    </source>
</reference>
<proteinExistence type="predicted"/>
<dbReference type="GO" id="GO:0005524">
    <property type="term" value="F:ATP binding"/>
    <property type="evidence" value="ECO:0007669"/>
    <property type="project" value="UniProtKB-KW"/>
</dbReference>
<dbReference type="AlphaFoldDB" id="A0A917CIT0"/>
<keyword evidence="1" id="KW-0808">Transferase</keyword>
<evidence type="ECO:0000313" key="7">
    <source>
        <dbReference type="EMBL" id="GGF89954.1"/>
    </source>
</evidence>
<dbReference type="PANTHER" id="PTHR41299:SF1">
    <property type="entry name" value="THIAMINE PYROPHOSPHOKINASE"/>
    <property type="match status" value="1"/>
</dbReference>
<reference evidence="7" key="1">
    <citation type="journal article" date="2014" name="Int. J. Syst. Evol. Microbiol.">
        <title>Complete genome sequence of Corynebacterium casei LMG S-19264T (=DSM 44701T), isolated from a smear-ripened cheese.</title>
        <authorList>
            <consortium name="US DOE Joint Genome Institute (JGI-PGF)"/>
            <person name="Walter F."/>
            <person name="Albersmeier A."/>
            <person name="Kalinowski J."/>
            <person name="Ruckert C."/>
        </authorList>
    </citation>
    <scope>NUCLEOTIDE SEQUENCE</scope>
    <source>
        <strain evidence="7">CGMCC 1.12987</strain>
    </source>
</reference>
<sequence>MAIKRVVIFTGGNLGGWALSHILADDLLIGADSGALFLIMNGFTPDLAIGDFDSVSGQELSRIRSISKVTEQYDPVDKDYTDTELAFREALSLNPQEVVLIGALGTRFDHSIANIHLLVMAQQSGISASIVDEHNEIRLVTDKLTIRQSGYANVSLLPLTPQVQGINLHGFRYPLHNAKLIMGQSLGISNVLEAASGQITIEQGWLLVIQSRD</sequence>
<dbReference type="SMART" id="SM00983">
    <property type="entry name" value="TPK_B1_binding"/>
    <property type="match status" value="1"/>
</dbReference>
<organism evidence="7 8">
    <name type="scientific">Paenibacillus abyssi</name>
    <dbReference type="NCBI Taxonomy" id="1340531"/>
    <lineage>
        <taxon>Bacteria</taxon>
        <taxon>Bacillati</taxon>
        <taxon>Bacillota</taxon>
        <taxon>Bacilli</taxon>
        <taxon>Bacillales</taxon>
        <taxon>Paenibacillaceae</taxon>
        <taxon>Paenibacillus</taxon>
    </lineage>
</organism>
<dbReference type="InterPro" id="IPR007373">
    <property type="entry name" value="Thiamin_PyroPKinase_B1-bd"/>
</dbReference>
<dbReference type="SUPFAM" id="SSF63862">
    <property type="entry name" value="Thiamin pyrophosphokinase, substrate-binding domain"/>
    <property type="match status" value="1"/>
</dbReference>
<evidence type="ECO:0000256" key="2">
    <source>
        <dbReference type="ARBA" id="ARBA00022741"/>
    </source>
</evidence>
<evidence type="ECO:0000256" key="1">
    <source>
        <dbReference type="ARBA" id="ARBA00022679"/>
    </source>
</evidence>
<dbReference type="EMBL" id="BMGR01000001">
    <property type="protein sequence ID" value="GGF89954.1"/>
    <property type="molecule type" value="Genomic_DNA"/>
</dbReference>
<dbReference type="GO" id="GO:0009229">
    <property type="term" value="P:thiamine diphosphate biosynthetic process"/>
    <property type="evidence" value="ECO:0007669"/>
    <property type="project" value="InterPro"/>
</dbReference>
<evidence type="ECO:0000313" key="8">
    <source>
        <dbReference type="Proteomes" id="UP000644756"/>
    </source>
</evidence>
<dbReference type="RefSeq" id="WP_188528531.1">
    <property type="nucleotide sequence ID" value="NZ_BMGR01000001.1"/>
</dbReference>
<dbReference type="NCBIfam" id="TIGR01378">
    <property type="entry name" value="thi_PPkinase"/>
    <property type="match status" value="1"/>
</dbReference>
<dbReference type="InterPro" id="IPR036371">
    <property type="entry name" value="TPK_B1-bd_sf"/>
</dbReference>
<evidence type="ECO:0000256" key="5">
    <source>
        <dbReference type="NCBIfam" id="TIGR01378"/>
    </source>
</evidence>
<dbReference type="InterPro" id="IPR036759">
    <property type="entry name" value="TPK_catalytic_sf"/>
</dbReference>
<dbReference type="PANTHER" id="PTHR41299">
    <property type="entry name" value="THIAMINE PYROPHOSPHOKINASE"/>
    <property type="match status" value="1"/>
</dbReference>
<dbReference type="Pfam" id="PF04265">
    <property type="entry name" value="TPK_B1_binding"/>
    <property type="match status" value="1"/>
</dbReference>
<protein>
    <recommendedName>
        <fullName evidence="5">Thiamine diphosphokinase</fullName>
        <ecNumber evidence="5">2.7.6.2</ecNumber>
    </recommendedName>
</protein>
<dbReference type="InterPro" id="IPR007371">
    <property type="entry name" value="TPK_catalytic"/>
</dbReference>
<gene>
    <name evidence="7" type="ORF">GCM10010916_04150</name>
</gene>
<evidence type="ECO:0000259" key="6">
    <source>
        <dbReference type="SMART" id="SM00983"/>
    </source>
</evidence>
<dbReference type="EC" id="2.7.6.2" evidence="5"/>
<dbReference type="GO" id="GO:0030975">
    <property type="term" value="F:thiamine binding"/>
    <property type="evidence" value="ECO:0007669"/>
    <property type="project" value="InterPro"/>
</dbReference>
<dbReference type="GO" id="GO:0006772">
    <property type="term" value="P:thiamine metabolic process"/>
    <property type="evidence" value="ECO:0007669"/>
    <property type="project" value="UniProtKB-UniRule"/>
</dbReference>
<dbReference type="CDD" id="cd07995">
    <property type="entry name" value="TPK"/>
    <property type="match status" value="1"/>
</dbReference>
<dbReference type="GO" id="GO:0016301">
    <property type="term" value="F:kinase activity"/>
    <property type="evidence" value="ECO:0007669"/>
    <property type="project" value="UniProtKB-KW"/>
</dbReference>
<accession>A0A917CIT0</accession>
<feature type="domain" description="Thiamin pyrophosphokinase thiamin-binding" evidence="6">
    <location>
        <begin position="141"/>
        <end position="207"/>
    </location>
</feature>
<dbReference type="Proteomes" id="UP000644756">
    <property type="component" value="Unassembled WGS sequence"/>
</dbReference>
<keyword evidence="2" id="KW-0547">Nucleotide-binding</keyword>
<evidence type="ECO:0000256" key="3">
    <source>
        <dbReference type="ARBA" id="ARBA00022777"/>
    </source>
</evidence>
<comment type="caution">
    <text evidence="7">The sequence shown here is derived from an EMBL/GenBank/DDBJ whole genome shotgun (WGS) entry which is preliminary data.</text>
</comment>
<dbReference type="Pfam" id="PF04263">
    <property type="entry name" value="TPK_catalytic"/>
    <property type="match status" value="1"/>
</dbReference>
<dbReference type="Gene3D" id="3.40.50.10240">
    <property type="entry name" value="Thiamin pyrophosphokinase, catalytic domain"/>
    <property type="match status" value="1"/>
</dbReference>
<keyword evidence="8" id="KW-1185">Reference proteome</keyword>
<keyword evidence="3" id="KW-0418">Kinase</keyword>
<dbReference type="SUPFAM" id="SSF63999">
    <property type="entry name" value="Thiamin pyrophosphokinase, catalytic domain"/>
    <property type="match status" value="1"/>
</dbReference>
<name>A0A917CIT0_9BACL</name>
<dbReference type="InterPro" id="IPR006282">
    <property type="entry name" value="Thi_PPkinase"/>
</dbReference>
<dbReference type="GO" id="GO:0004788">
    <property type="term" value="F:thiamine diphosphokinase activity"/>
    <property type="evidence" value="ECO:0007669"/>
    <property type="project" value="UniProtKB-UniRule"/>
</dbReference>
<dbReference type="InterPro" id="IPR053149">
    <property type="entry name" value="TPK"/>
</dbReference>